<feature type="transmembrane region" description="Helical" evidence="5">
    <location>
        <begin position="242"/>
        <end position="261"/>
    </location>
</feature>
<dbReference type="GO" id="GO:0032934">
    <property type="term" value="F:sterol binding"/>
    <property type="evidence" value="ECO:0007669"/>
    <property type="project" value="InterPro"/>
</dbReference>
<dbReference type="AlphaFoldDB" id="A0A448WWT9"/>
<dbReference type="GO" id="GO:0032933">
    <property type="term" value="P:SREBP signaling pathway"/>
    <property type="evidence" value="ECO:0007669"/>
    <property type="project" value="InterPro"/>
</dbReference>
<evidence type="ECO:0000256" key="1">
    <source>
        <dbReference type="ARBA" id="ARBA00004240"/>
    </source>
</evidence>
<dbReference type="Proteomes" id="UP000784294">
    <property type="component" value="Unassembled WGS sequence"/>
</dbReference>
<comment type="subcellular location">
    <subcellularLocation>
        <location evidence="2">Endomembrane system</location>
    </subcellularLocation>
    <subcellularLocation>
        <location evidence="1">Endoplasmic reticulum</location>
    </subcellularLocation>
</comment>
<dbReference type="PANTHER" id="PTHR46378:SF1">
    <property type="entry name" value="STEROL REGULATORY ELEMENT-BINDING PROTEIN CLEAVAGE-ACTIVATING PROTEIN"/>
    <property type="match status" value="1"/>
</dbReference>
<reference evidence="7" key="1">
    <citation type="submission" date="2018-11" db="EMBL/GenBank/DDBJ databases">
        <authorList>
            <consortium name="Pathogen Informatics"/>
        </authorList>
    </citation>
    <scope>NUCLEOTIDE SEQUENCE</scope>
</reference>
<feature type="domain" description="SCAP N-terminal" evidence="6">
    <location>
        <begin position="117"/>
        <end position="236"/>
    </location>
</feature>
<dbReference type="Pfam" id="PF24006">
    <property type="entry name" value="SCAP_N"/>
    <property type="match status" value="1"/>
</dbReference>
<dbReference type="OrthoDB" id="361494at2759"/>
<keyword evidence="5" id="KW-1133">Transmembrane helix</keyword>
<dbReference type="EMBL" id="CAAALY010055241">
    <property type="protein sequence ID" value="VEL22214.1"/>
    <property type="molecule type" value="Genomic_DNA"/>
</dbReference>
<protein>
    <recommendedName>
        <fullName evidence="6">SCAP N-terminal domain-containing protein</fullName>
    </recommendedName>
</protein>
<keyword evidence="4 5" id="KW-0472">Membrane</keyword>
<evidence type="ECO:0000256" key="2">
    <source>
        <dbReference type="ARBA" id="ARBA00004308"/>
    </source>
</evidence>
<evidence type="ECO:0000313" key="7">
    <source>
        <dbReference type="EMBL" id="VEL22214.1"/>
    </source>
</evidence>
<dbReference type="PANTHER" id="PTHR46378">
    <property type="entry name" value="STEROL REGULATORY ELEMENT-BINDING PROTEIN CLEAVAGE-ACTIVATING PROTEIN"/>
    <property type="match status" value="1"/>
</dbReference>
<dbReference type="InterPro" id="IPR057041">
    <property type="entry name" value="SCAP_N"/>
</dbReference>
<keyword evidence="3" id="KW-0256">Endoplasmic reticulum</keyword>
<sequence length="288" mass="32777">MRATLASSIGENQAMYALRSLLEKSFDLTRSIREFRVPKYLDSNASITFDDICFQVEDRVARFGETSDDYLQMPNSRGSVPASGSSILNEGLTDIGKAFGKLPAFGANIFNDYSLDTDVLPLFNCLLLSPSLLWNNDISKFRSDADSGHLFAKLKAFSSSEEAAVRDLLFGMPWKLSGIPKISLQDKQYIISFAITLVFREFDLNFIDALRKNLLSHYKNSISENPEPSRVFLVRYRDRSYLIDYSPLIAIYIILLLYVHFSVRKLPYRIGHLFNFSKLLCCFSAIIY</sequence>
<dbReference type="GO" id="GO:0000139">
    <property type="term" value="C:Golgi membrane"/>
    <property type="evidence" value="ECO:0007669"/>
    <property type="project" value="InterPro"/>
</dbReference>
<evidence type="ECO:0000256" key="3">
    <source>
        <dbReference type="ARBA" id="ARBA00022824"/>
    </source>
</evidence>
<evidence type="ECO:0000259" key="6">
    <source>
        <dbReference type="Pfam" id="PF24006"/>
    </source>
</evidence>
<name>A0A448WWT9_9PLAT</name>
<gene>
    <name evidence="7" type="ORF">PXEA_LOCUS15654</name>
</gene>
<evidence type="ECO:0000256" key="4">
    <source>
        <dbReference type="ARBA" id="ARBA00023136"/>
    </source>
</evidence>
<keyword evidence="8" id="KW-1185">Reference proteome</keyword>
<dbReference type="GO" id="GO:0032936">
    <property type="term" value="C:SREBP-SCAP complex"/>
    <property type="evidence" value="ECO:0007669"/>
    <property type="project" value="TreeGrafter"/>
</dbReference>
<dbReference type="InterPro" id="IPR030225">
    <property type="entry name" value="SCAP"/>
</dbReference>
<proteinExistence type="predicted"/>
<evidence type="ECO:0000256" key="5">
    <source>
        <dbReference type="SAM" id="Phobius"/>
    </source>
</evidence>
<comment type="caution">
    <text evidence="7">The sequence shown here is derived from an EMBL/GenBank/DDBJ whole genome shotgun (WGS) entry which is preliminary data.</text>
</comment>
<dbReference type="GO" id="GO:0045540">
    <property type="term" value="P:regulation of cholesterol biosynthetic process"/>
    <property type="evidence" value="ECO:0007669"/>
    <property type="project" value="TreeGrafter"/>
</dbReference>
<dbReference type="GO" id="GO:0005789">
    <property type="term" value="C:endoplasmic reticulum membrane"/>
    <property type="evidence" value="ECO:0007669"/>
    <property type="project" value="InterPro"/>
</dbReference>
<accession>A0A448WWT9</accession>
<organism evidence="7 8">
    <name type="scientific">Protopolystoma xenopodis</name>
    <dbReference type="NCBI Taxonomy" id="117903"/>
    <lineage>
        <taxon>Eukaryota</taxon>
        <taxon>Metazoa</taxon>
        <taxon>Spiralia</taxon>
        <taxon>Lophotrochozoa</taxon>
        <taxon>Platyhelminthes</taxon>
        <taxon>Monogenea</taxon>
        <taxon>Polyopisthocotylea</taxon>
        <taxon>Polystomatidea</taxon>
        <taxon>Polystomatidae</taxon>
        <taxon>Protopolystoma</taxon>
    </lineage>
</organism>
<evidence type="ECO:0000313" key="8">
    <source>
        <dbReference type="Proteomes" id="UP000784294"/>
    </source>
</evidence>
<keyword evidence="5" id="KW-0812">Transmembrane</keyword>